<organism evidence="3 4">
    <name type="scientific">Rhodococcus ruber</name>
    <dbReference type="NCBI Taxonomy" id="1830"/>
    <lineage>
        <taxon>Bacteria</taxon>
        <taxon>Bacillati</taxon>
        <taxon>Actinomycetota</taxon>
        <taxon>Actinomycetes</taxon>
        <taxon>Mycobacteriales</taxon>
        <taxon>Nocardiaceae</taxon>
        <taxon>Rhodococcus</taxon>
    </lineage>
</organism>
<keyword evidence="1" id="KW-1133">Transmembrane helix</keyword>
<name>A0ABT4MC72_9NOCA</name>
<comment type="caution">
    <text evidence="3">The sequence shown here is derived from an EMBL/GenBank/DDBJ whole genome shotgun (WGS) entry which is preliminary data.</text>
</comment>
<dbReference type="RefSeq" id="WP_269601948.1">
    <property type="nucleotide sequence ID" value="NZ_JAPWIJ010000001.1"/>
</dbReference>
<keyword evidence="1" id="KW-0812">Transmembrane</keyword>
<keyword evidence="4" id="KW-1185">Reference proteome</keyword>
<keyword evidence="1" id="KW-0472">Membrane</keyword>
<dbReference type="Proteomes" id="UP001081071">
    <property type="component" value="Unassembled WGS sequence"/>
</dbReference>
<gene>
    <name evidence="3" type="ORF">O4220_02340</name>
</gene>
<dbReference type="InterPro" id="IPR012551">
    <property type="entry name" value="DUF1707_SHOCT-like"/>
</dbReference>
<evidence type="ECO:0000313" key="4">
    <source>
        <dbReference type="Proteomes" id="UP001081071"/>
    </source>
</evidence>
<protein>
    <submittedName>
        <fullName evidence="3">DUF1707 domain-containing protein</fullName>
    </submittedName>
</protein>
<evidence type="ECO:0000256" key="1">
    <source>
        <dbReference type="SAM" id="Phobius"/>
    </source>
</evidence>
<reference evidence="3" key="1">
    <citation type="submission" date="2022-12" db="EMBL/GenBank/DDBJ databases">
        <authorList>
            <person name="Krivoruchko A.V."/>
            <person name="Elkin A."/>
        </authorList>
    </citation>
    <scope>NUCLEOTIDE SEQUENCE</scope>
    <source>
        <strain evidence="3">IEGM 1391</strain>
    </source>
</reference>
<dbReference type="Pfam" id="PF08044">
    <property type="entry name" value="DUF1707"/>
    <property type="match status" value="1"/>
</dbReference>
<accession>A0ABT4MC72</accession>
<evidence type="ECO:0000313" key="3">
    <source>
        <dbReference type="EMBL" id="MCZ4517336.1"/>
    </source>
</evidence>
<feature type="domain" description="DUF1707" evidence="2">
    <location>
        <begin position="8"/>
        <end position="59"/>
    </location>
</feature>
<proteinExistence type="predicted"/>
<sequence length="270" mass="29734">MAEYSSKRARDIDRATTATALDGAYSDGQMTYEEHRLRIERARAAVTLSDLRALTDDLQSDVDLPEPPPRHYEPKRRVLYALLAVIVVAVGLTVILLDSRTDDEPVQGAEPTSATPTSAVEVADGVTPIVARPFVFDTAAGLDDFRARYLDQYKSSEVISVSIRFSDERADIYRFDADRAVEDVSVSGGFEPRLYSSSSLNDAGTFDWTTIDHTLVANLLAGVPESLGNPNAVVNNLTIDNQERPEIEFRTADSSRIIFDFAGNPIAIYR</sequence>
<feature type="transmembrane region" description="Helical" evidence="1">
    <location>
        <begin position="78"/>
        <end position="97"/>
    </location>
</feature>
<evidence type="ECO:0000259" key="2">
    <source>
        <dbReference type="Pfam" id="PF08044"/>
    </source>
</evidence>
<dbReference type="EMBL" id="JAPWIJ010000001">
    <property type="protein sequence ID" value="MCZ4517336.1"/>
    <property type="molecule type" value="Genomic_DNA"/>
</dbReference>